<feature type="transmembrane region" description="Helical" evidence="9">
    <location>
        <begin position="386"/>
        <end position="411"/>
    </location>
</feature>
<dbReference type="Gene3D" id="3.30.70.1440">
    <property type="entry name" value="Multidrug efflux transporter AcrB pore domain"/>
    <property type="match status" value="1"/>
</dbReference>
<dbReference type="Gene3D" id="3.30.2090.10">
    <property type="entry name" value="Multidrug efflux transporter AcrB TolC docking domain, DN and DC subdomains"/>
    <property type="match status" value="2"/>
</dbReference>
<evidence type="ECO:0000313" key="10">
    <source>
        <dbReference type="EMBL" id="EXI88733.1"/>
    </source>
</evidence>
<feature type="transmembrane region" description="Helical" evidence="9">
    <location>
        <begin position="986"/>
        <end position="1012"/>
    </location>
</feature>
<feature type="transmembrane region" description="Helical" evidence="9">
    <location>
        <begin position="856"/>
        <end position="876"/>
    </location>
</feature>
<dbReference type="STRING" id="1454004.AW11_02007"/>
<feature type="region of interest" description="Disordered" evidence="8">
    <location>
        <begin position="1031"/>
        <end position="1070"/>
    </location>
</feature>
<dbReference type="SUPFAM" id="SSF82693">
    <property type="entry name" value="Multidrug efflux transporter AcrB pore domain, PN1, PN2, PC1 and PC2 subdomains"/>
    <property type="match status" value="3"/>
</dbReference>
<feature type="transmembrane region" description="Helical" evidence="9">
    <location>
        <begin position="12"/>
        <end position="29"/>
    </location>
</feature>
<dbReference type="SUPFAM" id="SSF82866">
    <property type="entry name" value="Multidrug efflux transporter AcrB transmembrane domain"/>
    <property type="match status" value="2"/>
</dbReference>
<name>A0A011P172_ACCRE</name>
<evidence type="ECO:0000256" key="3">
    <source>
        <dbReference type="ARBA" id="ARBA00022475"/>
    </source>
</evidence>
<dbReference type="InterPro" id="IPR001036">
    <property type="entry name" value="Acrflvin-R"/>
</dbReference>
<organism evidence="10 11">
    <name type="scientific">Accumulibacter regalis</name>
    <dbReference type="NCBI Taxonomy" id="522306"/>
    <lineage>
        <taxon>Bacteria</taxon>
        <taxon>Pseudomonadati</taxon>
        <taxon>Pseudomonadota</taxon>
        <taxon>Betaproteobacteria</taxon>
        <taxon>Candidatus Accumulibacter</taxon>
    </lineage>
</organism>
<evidence type="ECO:0000313" key="11">
    <source>
        <dbReference type="Proteomes" id="UP000022141"/>
    </source>
</evidence>
<feature type="transmembrane region" description="Helical" evidence="9">
    <location>
        <begin position="360"/>
        <end position="380"/>
    </location>
</feature>
<gene>
    <name evidence="10" type="primary">mexB</name>
    <name evidence="10" type="ORF">AW11_02007</name>
</gene>
<dbReference type="AlphaFoldDB" id="A0A011P172"/>
<dbReference type="InterPro" id="IPR027463">
    <property type="entry name" value="AcrB_DN_DC_subdom"/>
</dbReference>
<dbReference type="Gene3D" id="1.20.1640.10">
    <property type="entry name" value="Multidrug efflux transporter AcrB transmembrane domain"/>
    <property type="match status" value="2"/>
</dbReference>
<dbReference type="Gene3D" id="3.30.70.1320">
    <property type="entry name" value="Multidrug efflux transporter AcrB pore domain like"/>
    <property type="match status" value="1"/>
</dbReference>
<feature type="transmembrane region" description="Helical" evidence="9">
    <location>
        <begin position="883"/>
        <end position="903"/>
    </location>
</feature>
<evidence type="ECO:0000256" key="2">
    <source>
        <dbReference type="ARBA" id="ARBA00022448"/>
    </source>
</evidence>
<dbReference type="Gene3D" id="3.30.70.1430">
    <property type="entry name" value="Multidrug efflux transporter AcrB pore domain"/>
    <property type="match status" value="2"/>
</dbReference>
<dbReference type="Pfam" id="PF00873">
    <property type="entry name" value="ACR_tran"/>
    <property type="match status" value="1"/>
</dbReference>
<feature type="transmembrane region" description="Helical" evidence="9">
    <location>
        <begin position="955"/>
        <end position="974"/>
    </location>
</feature>
<keyword evidence="2" id="KW-0813">Transport</keyword>
<accession>A0A011P172</accession>
<keyword evidence="3" id="KW-1003">Cell membrane</keyword>
<dbReference type="PRINTS" id="PR00702">
    <property type="entry name" value="ACRIFLAVINRP"/>
</dbReference>
<evidence type="ECO:0000256" key="8">
    <source>
        <dbReference type="SAM" id="MobiDB-lite"/>
    </source>
</evidence>
<feature type="transmembrane region" description="Helical" evidence="9">
    <location>
        <begin position="909"/>
        <end position="934"/>
    </location>
</feature>
<dbReference type="FunFam" id="1.20.1640.10:FF:000001">
    <property type="entry name" value="Efflux pump membrane transporter"/>
    <property type="match status" value="1"/>
</dbReference>
<reference evidence="10" key="1">
    <citation type="submission" date="2014-02" db="EMBL/GenBank/DDBJ databases">
        <title>Expanding our view of genomic diversity in Candidatus Accumulibacter clades.</title>
        <authorList>
            <person name="Skennerton C.T."/>
            <person name="Barr J.J."/>
            <person name="Slater F.R."/>
            <person name="Bond P.L."/>
            <person name="Tyson G.W."/>
        </authorList>
    </citation>
    <scope>NUCLEOTIDE SEQUENCE [LARGE SCALE GENOMIC DNA]</scope>
</reference>
<dbReference type="PANTHER" id="PTHR32063">
    <property type="match status" value="1"/>
</dbReference>
<dbReference type="PATRIC" id="fig|1454004.3.peg.2073"/>
<dbReference type="GO" id="GO:0005886">
    <property type="term" value="C:plasma membrane"/>
    <property type="evidence" value="ECO:0007669"/>
    <property type="project" value="UniProtKB-SubCell"/>
</dbReference>
<dbReference type="PANTHER" id="PTHR32063:SF14">
    <property type="entry name" value="BLL4319 PROTEIN"/>
    <property type="match status" value="1"/>
</dbReference>
<feature type="compositionally biased region" description="Polar residues" evidence="8">
    <location>
        <begin position="1060"/>
        <end position="1070"/>
    </location>
</feature>
<keyword evidence="6 9" id="KW-1133">Transmembrane helix</keyword>
<comment type="subcellular location">
    <subcellularLocation>
        <location evidence="1">Cell inner membrane</location>
        <topology evidence="1">Multi-pass membrane protein</topology>
    </subcellularLocation>
</comment>
<feature type="transmembrane region" description="Helical" evidence="9">
    <location>
        <begin position="432"/>
        <end position="452"/>
    </location>
</feature>
<dbReference type="eggNOG" id="COG0841">
    <property type="taxonomic scope" value="Bacteria"/>
</dbReference>
<protein>
    <submittedName>
        <fullName evidence="10">Multidrug-efflux transporter MexB</fullName>
    </submittedName>
</protein>
<keyword evidence="11" id="KW-1185">Reference proteome</keyword>
<dbReference type="GO" id="GO:0042910">
    <property type="term" value="F:xenobiotic transmembrane transporter activity"/>
    <property type="evidence" value="ECO:0007669"/>
    <property type="project" value="TreeGrafter"/>
</dbReference>
<keyword evidence="5 9" id="KW-0812">Transmembrane</keyword>
<evidence type="ECO:0000256" key="5">
    <source>
        <dbReference type="ARBA" id="ARBA00022692"/>
    </source>
</evidence>
<dbReference type="EMBL" id="JEMY01000025">
    <property type="protein sequence ID" value="EXI88733.1"/>
    <property type="molecule type" value="Genomic_DNA"/>
</dbReference>
<evidence type="ECO:0000256" key="1">
    <source>
        <dbReference type="ARBA" id="ARBA00004429"/>
    </source>
</evidence>
<feature type="transmembrane region" description="Helical" evidence="9">
    <location>
        <begin position="522"/>
        <end position="544"/>
    </location>
</feature>
<proteinExistence type="predicted"/>
<feature type="transmembrane region" description="Helical" evidence="9">
    <location>
        <begin position="334"/>
        <end position="353"/>
    </location>
</feature>
<evidence type="ECO:0000256" key="4">
    <source>
        <dbReference type="ARBA" id="ARBA00022519"/>
    </source>
</evidence>
<dbReference type="SUPFAM" id="SSF82714">
    <property type="entry name" value="Multidrug efflux transporter AcrB TolC docking domain, DN and DC subdomains"/>
    <property type="match status" value="2"/>
</dbReference>
<feature type="transmembrane region" description="Helical" evidence="9">
    <location>
        <begin position="464"/>
        <end position="482"/>
    </location>
</feature>
<comment type="caution">
    <text evidence="10">The sequence shown here is derived from an EMBL/GenBank/DDBJ whole genome shotgun (WGS) entry which is preliminary data.</text>
</comment>
<evidence type="ECO:0000256" key="9">
    <source>
        <dbReference type="SAM" id="Phobius"/>
    </source>
</evidence>
<dbReference type="Proteomes" id="UP000022141">
    <property type="component" value="Unassembled WGS sequence"/>
</dbReference>
<keyword evidence="4" id="KW-0997">Cell inner membrane</keyword>
<evidence type="ECO:0000256" key="6">
    <source>
        <dbReference type="ARBA" id="ARBA00022989"/>
    </source>
</evidence>
<evidence type="ECO:0000256" key="7">
    <source>
        <dbReference type="ARBA" id="ARBA00023136"/>
    </source>
</evidence>
<sequence length="1070" mass="116837">MILSDVSVTRPVFASVMSLLLIAFGLLSFDRLPLREYPDIDPPIVTVDTGYPGAAANVVENRVTKLIEERISGIEGIRFIASSSEDGRSRITLEFAVGRDIDAAANDIRDRVSAIVDDLPDEAEPPDIQKQDSNEDVIMWLNLAGDGMNIPQLTDYARRYLMDRFSVLDGVARVRVGGGQEYAMRIWLDRRELAARKLTVADVEAALRAENLELPAGSIDSENRQFTVRTQRTFLTAQDFAQLVLARSDDGYLVRLADVARVVRGTTEDRLFFRGNGVPMVGIGITKQSTANTLAVAKAAKAEMVRINSSLPPGMAIKQSYDSSVFVEGAIHEVYKTLFIAIAMVVGVILLFLGSLRAMLVPAVTVPVSLVATFMVLLALDFSLNILTLLALVLAIGLVVDDAIVVIENIHRRMQEYGETRLVAAYRGTRQVGFAVIATTVVLVAVFVPIAFLQGNIGRLFSEFSLTMAAAVCFSSFVALSLSPMLASKILPQDAGHSRLSGVVDRLFGRVRNGYHTLLQGALGHSWVIGLLFVALLGSSVWLYRNIPDEYAPREDRGVFYVMVSGPEGSSYPYIAAYMTEIEQRLMPLVENGEISRMLVRAPRAFGNFEIFNTGIVINVLSDWAQRRSAWEIMEDVRLRLQDLPGVRAFPVMRQGFGSRIQKPVQFVIGGGTYEQLAQWRDTLVDKINANNPGLVGLDWDYKETKPQLRVVIDYDRAAELGVSVGSIGRTLETVLGSRKVTTYIDAGEEYDVILKGERSTQRTPASLENIHVRSARTQALIPLANLVRLEEFADSIQLNRYNRVRAITLEANLADGVALGDALRSLEQLTRESLPSEVIIDYKGQSEDFKSTGGAIVFAFVLGVVVVFLVLAAQFESWIHPFVIMLTVPLAMAGALFGLYVSGQTLNLYSQIGLIMLVGLAAKNGILIVEFANQLRDAGRPFREALVEASEIRLRPIIMTGVTTAAGAIPLLFSSGAGTETRTVIGTVVLCGILSATLFTLFVVPVAYDLLARHTGSPGRVRRQLEKELAASDEPACAVANPETKSGREISGLMLPGRTDNSPGGTSTR</sequence>
<keyword evidence="7 9" id="KW-0472">Membrane</keyword>